<proteinExistence type="predicted"/>
<evidence type="ECO:0000313" key="2">
    <source>
        <dbReference type="EMBL" id="MFB9714424.1"/>
    </source>
</evidence>
<evidence type="ECO:0000313" key="3">
    <source>
        <dbReference type="Proteomes" id="UP001589536"/>
    </source>
</evidence>
<accession>A0ABV5URN1</accession>
<organism evidence="2 3">
    <name type="scientific">Arthrobacter methylotrophus</name>
    <dbReference type="NCBI Taxonomy" id="121291"/>
    <lineage>
        <taxon>Bacteria</taxon>
        <taxon>Bacillati</taxon>
        <taxon>Actinomycetota</taxon>
        <taxon>Actinomycetes</taxon>
        <taxon>Micrococcales</taxon>
        <taxon>Micrococcaceae</taxon>
        <taxon>Arthrobacter</taxon>
    </lineage>
</organism>
<sequence length="57" mass="6102">MAGSTGRFRRWRGSAPPATPEALEQADTVSFKAKYLLRAAGLSLLPADDQDVAKKLA</sequence>
<reference evidence="2 3" key="1">
    <citation type="submission" date="2024-09" db="EMBL/GenBank/DDBJ databases">
        <authorList>
            <person name="Sun Q."/>
            <person name="Mori K."/>
        </authorList>
    </citation>
    <scope>NUCLEOTIDE SEQUENCE [LARGE SCALE GENOMIC DNA]</scope>
    <source>
        <strain evidence="2 3">JCM 13519</strain>
    </source>
</reference>
<dbReference type="RefSeq" id="WP_345046087.1">
    <property type="nucleotide sequence ID" value="NZ_BAABED010000001.1"/>
</dbReference>
<gene>
    <name evidence="2" type="ORF">ACFFPI_09835</name>
</gene>
<evidence type="ECO:0000256" key="1">
    <source>
        <dbReference type="SAM" id="MobiDB-lite"/>
    </source>
</evidence>
<name>A0ABV5URN1_9MICC</name>
<protein>
    <submittedName>
        <fullName evidence="2">Uncharacterized protein</fullName>
    </submittedName>
</protein>
<feature type="region of interest" description="Disordered" evidence="1">
    <location>
        <begin position="1"/>
        <end position="23"/>
    </location>
</feature>
<dbReference type="EMBL" id="JBHMBH010000020">
    <property type="protein sequence ID" value="MFB9714424.1"/>
    <property type="molecule type" value="Genomic_DNA"/>
</dbReference>
<keyword evidence="3" id="KW-1185">Reference proteome</keyword>
<comment type="caution">
    <text evidence="2">The sequence shown here is derived from an EMBL/GenBank/DDBJ whole genome shotgun (WGS) entry which is preliminary data.</text>
</comment>
<dbReference type="Proteomes" id="UP001589536">
    <property type="component" value="Unassembled WGS sequence"/>
</dbReference>